<keyword evidence="2" id="KW-1185">Reference proteome</keyword>
<name>A0ABQ3C0G1_9FLAO</name>
<gene>
    <name evidence="1" type="ORF">GCM10008088_26120</name>
</gene>
<dbReference type="Proteomes" id="UP000615593">
    <property type="component" value="Unassembled WGS sequence"/>
</dbReference>
<evidence type="ECO:0000313" key="2">
    <source>
        <dbReference type="Proteomes" id="UP000615593"/>
    </source>
</evidence>
<dbReference type="GeneID" id="94370276"/>
<protein>
    <recommendedName>
        <fullName evidence="3">DUF4369 domain-containing protein</fullName>
    </recommendedName>
</protein>
<dbReference type="EMBL" id="BMWY01000009">
    <property type="protein sequence ID" value="GGZ63466.1"/>
    <property type="molecule type" value="Genomic_DNA"/>
</dbReference>
<evidence type="ECO:0008006" key="3">
    <source>
        <dbReference type="Google" id="ProtNLM"/>
    </source>
</evidence>
<evidence type="ECO:0000313" key="1">
    <source>
        <dbReference type="EMBL" id="GGZ63466.1"/>
    </source>
</evidence>
<organism evidence="1 2">
    <name type="scientific">Mesonia mobilis</name>
    <dbReference type="NCBI Taxonomy" id="369791"/>
    <lineage>
        <taxon>Bacteria</taxon>
        <taxon>Pseudomonadati</taxon>
        <taxon>Bacteroidota</taxon>
        <taxon>Flavobacteriia</taxon>
        <taxon>Flavobacteriales</taxon>
        <taxon>Flavobacteriaceae</taxon>
        <taxon>Mesonia</taxon>
    </lineage>
</organism>
<reference evidence="2" key="1">
    <citation type="journal article" date="2019" name="Int. J. Syst. Evol. Microbiol.">
        <title>The Global Catalogue of Microorganisms (GCM) 10K type strain sequencing project: providing services to taxonomists for standard genome sequencing and annotation.</title>
        <authorList>
            <consortium name="The Broad Institute Genomics Platform"/>
            <consortium name="The Broad Institute Genome Sequencing Center for Infectious Disease"/>
            <person name="Wu L."/>
            <person name="Ma J."/>
        </authorList>
    </citation>
    <scope>NUCLEOTIDE SEQUENCE [LARGE SCALE GENOMIC DNA]</scope>
    <source>
        <strain evidence="2">KCTC 12708</strain>
    </source>
</reference>
<accession>A0ABQ3C0G1</accession>
<dbReference type="PROSITE" id="PS51257">
    <property type="entry name" value="PROKAR_LIPOPROTEIN"/>
    <property type="match status" value="1"/>
</dbReference>
<sequence>MKYIASILIILALTVSCKKDVNPVKVDPRPLGDINVVINSPKIKIDSLAIFSIDAKNKVIETTEFDTLKFNLTEPLNDIYKIEFFSEKHITPTQVWLDGEKTILNIQVDRFAKVKEVKNSPLHDHINQYSKKLEELYKDPVENNEKIDAYLLQQIDEYKNSPFAFSPAEVYYYKNKEDLQKLKKLDSLLNTVAKKFNNHKINIQPLVKKSIENF</sequence>
<proteinExistence type="predicted"/>
<comment type="caution">
    <text evidence="1">The sequence shown here is derived from an EMBL/GenBank/DDBJ whole genome shotgun (WGS) entry which is preliminary data.</text>
</comment>
<dbReference type="RefSeq" id="WP_027885394.1">
    <property type="nucleotide sequence ID" value="NZ_BMWY01000009.1"/>
</dbReference>